<sequence length="110" mass="11701">MTDMTDPRTTYGLQVEARVTGPYSIQPAIRDGTGDDGGTLDHAIVAYTERGQRVVIGEIWAAGHGRGGTKIRIHAAAVAQGIVDTLNENVPQTDRTREPDATRQDGMGVG</sequence>
<accession>A0A0F9FN05</accession>
<protein>
    <submittedName>
        <fullName evidence="2">Uncharacterized protein</fullName>
    </submittedName>
</protein>
<dbReference type="AlphaFoldDB" id="A0A0F9FN05"/>
<comment type="caution">
    <text evidence="2">The sequence shown here is derived from an EMBL/GenBank/DDBJ whole genome shotgun (WGS) entry which is preliminary data.</text>
</comment>
<reference evidence="2" key="1">
    <citation type="journal article" date="2015" name="Nature">
        <title>Complex archaea that bridge the gap between prokaryotes and eukaryotes.</title>
        <authorList>
            <person name="Spang A."/>
            <person name="Saw J.H."/>
            <person name="Jorgensen S.L."/>
            <person name="Zaremba-Niedzwiedzka K."/>
            <person name="Martijn J."/>
            <person name="Lind A.E."/>
            <person name="van Eijk R."/>
            <person name="Schleper C."/>
            <person name="Guy L."/>
            <person name="Ettema T.J."/>
        </authorList>
    </citation>
    <scope>NUCLEOTIDE SEQUENCE</scope>
</reference>
<evidence type="ECO:0000313" key="2">
    <source>
        <dbReference type="EMBL" id="KKL87794.1"/>
    </source>
</evidence>
<organism evidence="2">
    <name type="scientific">marine sediment metagenome</name>
    <dbReference type="NCBI Taxonomy" id="412755"/>
    <lineage>
        <taxon>unclassified sequences</taxon>
        <taxon>metagenomes</taxon>
        <taxon>ecological metagenomes</taxon>
    </lineage>
</organism>
<gene>
    <name evidence="2" type="ORF">LCGC14_1931160</name>
</gene>
<evidence type="ECO:0000256" key="1">
    <source>
        <dbReference type="SAM" id="MobiDB-lite"/>
    </source>
</evidence>
<dbReference type="EMBL" id="LAZR01020739">
    <property type="protein sequence ID" value="KKL87794.1"/>
    <property type="molecule type" value="Genomic_DNA"/>
</dbReference>
<proteinExistence type="predicted"/>
<feature type="compositionally biased region" description="Basic and acidic residues" evidence="1">
    <location>
        <begin position="94"/>
        <end position="103"/>
    </location>
</feature>
<feature type="region of interest" description="Disordered" evidence="1">
    <location>
        <begin position="87"/>
        <end position="110"/>
    </location>
</feature>
<name>A0A0F9FN05_9ZZZZ</name>